<dbReference type="CDD" id="cd17546">
    <property type="entry name" value="REC_hyHK_CKI1_RcsC-like"/>
    <property type="match status" value="1"/>
</dbReference>
<dbReference type="Pfam" id="PF00072">
    <property type="entry name" value="Response_reg"/>
    <property type="match status" value="1"/>
</dbReference>
<dbReference type="SUPFAM" id="SSF52172">
    <property type="entry name" value="CheY-like"/>
    <property type="match status" value="1"/>
</dbReference>
<evidence type="ECO:0000256" key="1">
    <source>
        <dbReference type="ARBA" id="ARBA00022553"/>
    </source>
</evidence>
<dbReference type="AlphaFoldDB" id="A0A9X1MPP9"/>
<dbReference type="Proteomes" id="UP001139103">
    <property type="component" value="Unassembled WGS sequence"/>
</dbReference>
<dbReference type="EMBL" id="JAJKFT010000010">
    <property type="protein sequence ID" value="MCC9630090.1"/>
    <property type="molecule type" value="Genomic_DNA"/>
</dbReference>
<name>A0A9X1MPP9_9BACT</name>
<reference evidence="5" key="1">
    <citation type="submission" date="2021-11" db="EMBL/GenBank/DDBJ databases">
        <title>Genome sequence.</title>
        <authorList>
            <person name="Sun Q."/>
        </authorList>
    </citation>
    <scope>NUCLEOTIDE SEQUENCE</scope>
    <source>
        <strain evidence="5">JC732</strain>
    </source>
</reference>
<keyword evidence="6" id="KW-1185">Reference proteome</keyword>
<dbReference type="RefSeq" id="WP_230220933.1">
    <property type="nucleotide sequence ID" value="NZ_JAJKFT010000010.1"/>
</dbReference>
<dbReference type="SMART" id="SM00448">
    <property type="entry name" value="REC"/>
    <property type="match status" value="1"/>
</dbReference>
<sequence>MDRRVLLVEDNPLDQLLATTVLRKSGYAVEYVGDGLEAIQRVASDETFDVVLVDYELPTISGIETTARLRNLGFQKPIFAVSAWSEAELIDDWRTAGCSDFLGKPYTPKQLREFVDQTQTRRSARRPLQGAYELATQST</sequence>
<evidence type="ECO:0000256" key="3">
    <source>
        <dbReference type="PROSITE-ProRule" id="PRU00169"/>
    </source>
</evidence>
<dbReference type="PROSITE" id="PS50110">
    <property type="entry name" value="RESPONSE_REGULATORY"/>
    <property type="match status" value="1"/>
</dbReference>
<evidence type="ECO:0000259" key="4">
    <source>
        <dbReference type="PROSITE" id="PS50110"/>
    </source>
</evidence>
<gene>
    <name evidence="5" type="ORF">LOC68_16985</name>
</gene>
<dbReference type="InterPro" id="IPR001789">
    <property type="entry name" value="Sig_transdc_resp-reg_receiver"/>
</dbReference>
<keyword evidence="2" id="KW-0902">Two-component regulatory system</keyword>
<dbReference type="PANTHER" id="PTHR45339:SF1">
    <property type="entry name" value="HYBRID SIGNAL TRANSDUCTION HISTIDINE KINASE J"/>
    <property type="match status" value="1"/>
</dbReference>
<dbReference type="PANTHER" id="PTHR45339">
    <property type="entry name" value="HYBRID SIGNAL TRANSDUCTION HISTIDINE KINASE J"/>
    <property type="match status" value="1"/>
</dbReference>
<feature type="domain" description="Response regulatory" evidence="4">
    <location>
        <begin position="4"/>
        <end position="119"/>
    </location>
</feature>
<comment type="caution">
    <text evidence="5">The sequence shown here is derived from an EMBL/GenBank/DDBJ whole genome shotgun (WGS) entry which is preliminary data.</text>
</comment>
<dbReference type="InterPro" id="IPR011006">
    <property type="entry name" value="CheY-like_superfamily"/>
</dbReference>
<evidence type="ECO:0000313" key="5">
    <source>
        <dbReference type="EMBL" id="MCC9630090.1"/>
    </source>
</evidence>
<accession>A0A9X1MPP9</accession>
<evidence type="ECO:0000256" key="2">
    <source>
        <dbReference type="ARBA" id="ARBA00023012"/>
    </source>
</evidence>
<dbReference type="GO" id="GO:0000160">
    <property type="term" value="P:phosphorelay signal transduction system"/>
    <property type="evidence" value="ECO:0007669"/>
    <property type="project" value="UniProtKB-KW"/>
</dbReference>
<feature type="modified residue" description="4-aspartylphosphate" evidence="3">
    <location>
        <position position="54"/>
    </location>
</feature>
<keyword evidence="1 3" id="KW-0597">Phosphoprotein</keyword>
<evidence type="ECO:0000313" key="6">
    <source>
        <dbReference type="Proteomes" id="UP001139103"/>
    </source>
</evidence>
<organism evidence="5 6">
    <name type="scientific">Blastopirellula sediminis</name>
    <dbReference type="NCBI Taxonomy" id="2894196"/>
    <lineage>
        <taxon>Bacteria</taxon>
        <taxon>Pseudomonadati</taxon>
        <taxon>Planctomycetota</taxon>
        <taxon>Planctomycetia</taxon>
        <taxon>Pirellulales</taxon>
        <taxon>Pirellulaceae</taxon>
        <taxon>Blastopirellula</taxon>
    </lineage>
</organism>
<dbReference type="Gene3D" id="3.40.50.2300">
    <property type="match status" value="1"/>
</dbReference>
<protein>
    <submittedName>
        <fullName evidence="5">Response regulator</fullName>
    </submittedName>
</protein>
<proteinExistence type="predicted"/>